<proteinExistence type="predicted"/>
<dbReference type="Proteomes" id="UP000768646">
    <property type="component" value="Unassembled WGS sequence"/>
</dbReference>
<gene>
    <name evidence="1" type="ORF">PORY_001946</name>
</gene>
<reference evidence="1 2" key="1">
    <citation type="journal article" date="2021" name="Commun. Biol.">
        <title>Genomic insights into the host specific adaptation of the Pneumocystis genus.</title>
        <authorList>
            <person name="Cisse O.H."/>
            <person name="Ma L."/>
            <person name="Dekker J.P."/>
            <person name="Khil P.P."/>
            <person name="Youn J.-H."/>
            <person name="Brenchley J.M."/>
            <person name="Blair R."/>
            <person name="Pahar B."/>
            <person name="Chabe M."/>
            <person name="Van Rompay K.K.A."/>
            <person name="Keesler R."/>
            <person name="Sukura A."/>
            <person name="Hirsch V."/>
            <person name="Kutty G."/>
            <person name="Liu Y."/>
            <person name="Peng L."/>
            <person name="Chen J."/>
            <person name="Song J."/>
            <person name="Weissenbacher-Lang C."/>
            <person name="Xu J."/>
            <person name="Upham N.S."/>
            <person name="Stajich J.E."/>
            <person name="Cuomo C.A."/>
            <person name="Cushion M.T."/>
            <person name="Kovacs J.A."/>
        </authorList>
    </citation>
    <scope>NUCLEOTIDE SEQUENCE [LARGE SCALE GENOMIC DNA]</scope>
    <source>
        <strain evidence="1 2">RABM</strain>
    </source>
</reference>
<organism evidence="1 2">
    <name type="scientific">Pneumocystis oryctolagi</name>
    <dbReference type="NCBI Taxonomy" id="42067"/>
    <lineage>
        <taxon>Eukaryota</taxon>
        <taxon>Fungi</taxon>
        <taxon>Dikarya</taxon>
        <taxon>Ascomycota</taxon>
        <taxon>Taphrinomycotina</taxon>
        <taxon>Pneumocystomycetes</taxon>
        <taxon>Pneumocystaceae</taxon>
        <taxon>Pneumocystis</taxon>
    </lineage>
</organism>
<keyword evidence="2" id="KW-1185">Reference proteome</keyword>
<comment type="caution">
    <text evidence="1">The sequence shown here is derived from an EMBL/GenBank/DDBJ whole genome shotgun (WGS) entry which is preliminary data.</text>
</comment>
<sequence length="429" mass="50556">MAEKAQYFLEKSFPEIIDLKRKKIFTPEEINSILRKRTEFEYALARRIVKKSDFLKYAEYEMNLEELRKKRMKRLNIKGKPSISDWGGTRRIFFIFERATQKFHGDLDLWFQYIRYAQHEKSTKVLGKVIATALQFHPTKPKLWIFAGYHELNWNNNMSAARILMQRGLRLNMYSSELWLEYCRMELLYIISLSEKHKIIEIHKTKENDQSPYEETLDKNINDTKRNDIVVLSDISVEKSKENHTKILEENIEPNYSLNDSTLDSQNNPVLNGEIVSIIIKTSNMHMPDNIELLESFYYMIESFNNLKCQRRLLDEIVCLIQKTSITDLAKTTLLTLPLHKFLKDISNISFPAALKSSILEFNTLSTQMDCSKASYEKFCLLLSLFLDEKDLDENLRILIRSFLHTILKKLETLGYLSPKLVKLQKHIS</sequence>
<protein>
    <submittedName>
        <fullName evidence="1">Uncharacterized protein</fullName>
    </submittedName>
</protein>
<evidence type="ECO:0000313" key="2">
    <source>
        <dbReference type="Proteomes" id="UP000768646"/>
    </source>
</evidence>
<evidence type="ECO:0000313" key="1">
    <source>
        <dbReference type="EMBL" id="KAG4304553.1"/>
    </source>
</evidence>
<accession>A0ACB7CC93</accession>
<dbReference type="EMBL" id="JABTEG010000007">
    <property type="protein sequence ID" value="KAG4304553.1"/>
    <property type="molecule type" value="Genomic_DNA"/>
</dbReference>
<name>A0ACB7CC93_9ASCO</name>